<dbReference type="Pfam" id="PF13361">
    <property type="entry name" value="UvrD_C"/>
    <property type="match status" value="1"/>
</dbReference>
<protein>
    <recommendedName>
        <fullName evidence="5">DNA 3'-5' helicase II</fullName>
    </recommendedName>
</protein>
<keyword evidence="3 7" id="KW-0347">Helicase</keyword>
<dbReference type="AlphaFoldDB" id="A0A2U9S711"/>
<evidence type="ECO:0000256" key="5">
    <source>
        <dbReference type="ARBA" id="ARBA00034923"/>
    </source>
</evidence>
<name>A0A2U9S711_9PROT</name>
<keyword evidence="2" id="KW-0378">Hydrolase</keyword>
<evidence type="ECO:0000256" key="4">
    <source>
        <dbReference type="ARBA" id="ARBA00022840"/>
    </source>
</evidence>
<feature type="domain" description="UvrD-like helicase C-terminal" evidence="6">
    <location>
        <begin position="390"/>
        <end position="445"/>
    </location>
</feature>
<evidence type="ECO:0000256" key="3">
    <source>
        <dbReference type="ARBA" id="ARBA00022806"/>
    </source>
</evidence>
<evidence type="ECO:0000256" key="2">
    <source>
        <dbReference type="ARBA" id="ARBA00022801"/>
    </source>
</evidence>
<reference evidence="7 8" key="1">
    <citation type="journal article" date="2019" name="Int. J. Syst. Evol. Microbiol.">
        <title>Azospirillum ramasamyi sp. nov., a novel diazotrophic bacterium isolated from fermented bovine products.</title>
        <authorList>
            <person name="Anandham R."/>
            <person name="Heo J."/>
            <person name="Krishnamoorthy R."/>
            <person name="SenthilKumar M."/>
            <person name="Gopal N.O."/>
            <person name="Kim S.J."/>
            <person name="Kwon S.W."/>
        </authorList>
    </citation>
    <scope>NUCLEOTIDE SEQUENCE [LARGE SCALE GENOMIC DNA]</scope>
    <source>
        <strain evidence="7 8">M2T2B2</strain>
    </source>
</reference>
<organism evidence="7 8">
    <name type="scientific">Azospirillum ramasamyi</name>
    <dbReference type="NCBI Taxonomy" id="682998"/>
    <lineage>
        <taxon>Bacteria</taxon>
        <taxon>Pseudomonadati</taxon>
        <taxon>Pseudomonadota</taxon>
        <taxon>Alphaproteobacteria</taxon>
        <taxon>Rhodospirillales</taxon>
        <taxon>Azospirillaceae</taxon>
        <taxon>Azospirillum</taxon>
    </lineage>
</organism>
<dbReference type="EMBL" id="CP029829">
    <property type="protein sequence ID" value="AWU94827.1"/>
    <property type="molecule type" value="Genomic_DNA"/>
</dbReference>
<gene>
    <name evidence="7" type="ORF">DM194_11445</name>
</gene>
<evidence type="ECO:0000256" key="1">
    <source>
        <dbReference type="ARBA" id="ARBA00022741"/>
    </source>
</evidence>
<evidence type="ECO:0000313" key="7">
    <source>
        <dbReference type="EMBL" id="AWU94827.1"/>
    </source>
</evidence>
<dbReference type="Gene3D" id="3.40.50.300">
    <property type="entry name" value="P-loop containing nucleotide triphosphate hydrolases"/>
    <property type="match status" value="2"/>
</dbReference>
<dbReference type="Proteomes" id="UP000249605">
    <property type="component" value="Chromosome"/>
</dbReference>
<dbReference type="GO" id="GO:0003677">
    <property type="term" value="F:DNA binding"/>
    <property type="evidence" value="ECO:0007669"/>
    <property type="project" value="InterPro"/>
</dbReference>
<accession>A0A2U9S711</accession>
<dbReference type="GO" id="GO:0005524">
    <property type="term" value="F:ATP binding"/>
    <property type="evidence" value="ECO:0007669"/>
    <property type="project" value="UniProtKB-KW"/>
</dbReference>
<dbReference type="GO" id="GO:0005829">
    <property type="term" value="C:cytosol"/>
    <property type="evidence" value="ECO:0007669"/>
    <property type="project" value="TreeGrafter"/>
</dbReference>
<proteinExistence type="predicted"/>
<dbReference type="GO" id="GO:0016787">
    <property type="term" value="F:hydrolase activity"/>
    <property type="evidence" value="ECO:0007669"/>
    <property type="project" value="UniProtKB-KW"/>
</dbReference>
<keyword evidence="4" id="KW-0067">ATP-binding</keyword>
<evidence type="ECO:0000259" key="6">
    <source>
        <dbReference type="Pfam" id="PF13361"/>
    </source>
</evidence>
<keyword evidence="1" id="KW-0547">Nucleotide-binding</keyword>
<dbReference type="PANTHER" id="PTHR11070:SF2">
    <property type="entry name" value="ATP-DEPENDENT DNA HELICASE SRS2"/>
    <property type="match status" value="1"/>
</dbReference>
<dbReference type="GO" id="GO:0043138">
    <property type="term" value="F:3'-5' DNA helicase activity"/>
    <property type="evidence" value="ECO:0007669"/>
    <property type="project" value="TreeGrafter"/>
</dbReference>
<dbReference type="PANTHER" id="PTHR11070">
    <property type="entry name" value="UVRD / RECB / PCRA DNA HELICASE FAMILY MEMBER"/>
    <property type="match status" value="1"/>
</dbReference>
<dbReference type="SUPFAM" id="SSF52540">
    <property type="entry name" value="P-loop containing nucleoside triphosphate hydrolases"/>
    <property type="match status" value="1"/>
</dbReference>
<dbReference type="KEGG" id="azm:DM194_11445"/>
<dbReference type="GO" id="GO:0000725">
    <property type="term" value="P:recombinational repair"/>
    <property type="evidence" value="ECO:0007669"/>
    <property type="project" value="TreeGrafter"/>
</dbReference>
<keyword evidence="8" id="KW-1185">Reference proteome</keyword>
<dbReference type="InterPro" id="IPR000212">
    <property type="entry name" value="DNA_helicase_UvrD/REP"/>
</dbReference>
<sequence>MRAFASEVIMKILTGQPATSEQLRIISEGRPGTDVIRGAAGSGKTHTAILRLETLTDIFKNRLDRSGSGRPVKVLVLTFNRTLCGYVEAFARQSALSAGPVSMEVETFARWAMIHTGMPQVVSQGQRNDIIRSLASDIGLPHDFICSELEYIAGRFKNNDLETYLGVRRDGRGAVPRVDRPVREKLIAVLKEYKKQLALSSVCDWEDLSAAMLSVDGLNYDIIIVDEAQDFSANQIRAITHHLAPVNFFTLILDTAQRLYPRGYNWNEVGLGSNVRYHKLRENHRNTTEIAAFAAGILNGIQIDDDGALPDLSAAKRTGTKPTVVTGLYSKQVDYAINFIKNNVDLSKESVAFLQPRDGQFFDFLKGRLAQAGISYEAITRKREWPDESVNVVLSTMHSAKGLEFEHVFILGLSALVTPHGEDQEDDQLLTLRRLLAMAVARARISVHVGYKPGEESDLIQFFVPGTFQQMVV</sequence>
<dbReference type="OrthoDB" id="7211215at2"/>
<dbReference type="InterPro" id="IPR027417">
    <property type="entry name" value="P-loop_NTPase"/>
</dbReference>
<dbReference type="InterPro" id="IPR014017">
    <property type="entry name" value="DNA_helicase_UvrD-like_C"/>
</dbReference>
<evidence type="ECO:0000313" key="8">
    <source>
        <dbReference type="Proteomes" id="UP000249605"/>
    </source>
</evidence>